<dbReference type="Gene3D" id="3.40.1280.30">
    <property type="match status" value="1"/>
</dbReference>
<dbReference type="InterPro" id="IPR028564">
    <property type="entry name" value="MT_TRM10-typ"/>
</dbReference>
<dbReference type="PANTHER" id="PTHR13563:SF17">
    <property type="entry name" value="TRNA (GUANINE(9)-N(1))-METHYLTRANSFERASE"/>
    <property type="match status" value="1"/>
</dbReference>
<evidence type="ECO:0000256" key="4">
    <source>
        <dbReference type="SAM" id="MobiDB-lite"/>
    </source>
</evidence>
<feature type="compositionally biased region" description="Basic and acidic residues" evidence="4">
    <location>
        <begin position="282"/>
        <end position="296"/>
    </location>
</feature>
<feature type="domain" description="SAM-dependent MTase TRM10-type" evidence="5">
    <location>
        <begin position="85"/>
        <end position="275"/>
    </location>
</feature>
<dbReference type="AlphaFoldDB" id="A0A8S9MUR9"/>
<feature type="compositionally biased region" description="Basic and acidic residues" evidence="4">
    <location>
        <begin position="90"/>
        <end position="104"/>
    </location>
</feature>
<evidence type="ECO:0000313" key="7">
    <source>
        <dbReference type="Proteomes" id="UP000712600"/>
    </source>
</evidence>
<keyword evidence="2" id="KW-0808">Transferase</keyword>
<proteinExistence type="predicted"/>
<keyword evidence="3" id="KW-0949">S-adenosyl-L-methionine</keyword>
<evidence type="ECO:0000259" key="5">
    <source>
        <dbReference type="PROSITE" id="PS51675"/>
    </source>
</evidence>
<dbReference type="Proteomes" id="UP000712600">
    <property type="component" value="Unassembled WGS sequence"/>
</dbReference>
<organism evidence="6 7">
    <name type="scientific">Brassica cretica</name>
    <name type="common">Mustard</name>
    <dbReference type="NCBI Taxonomy" id="69181"/>
    <lineage>
        <taxon>Eukaryota</taxon>
        <taxon>Viridiplantae</taxon>
        <taxon>Streptophyta</taxon>
        <taxon>Embryophyta</taxon>
        <taxon>Tracheophyta</taxon>
        <taxon>Spermatophyta</taxon>
        <taxon>Magnoliopsida</taxon>
        <taxon>eudicotyledons</taxon>
        <taxon>Gunneridae</taxon>
        <taxon>Pentapetalae</taxon>
        <taxon>rosids</taxon>
        <taxon>malvids</taxon>
        <taxon>Brassicales</taxon>
        <taxon>Brassicaceae</taxon>
        <taxon>Brassiceae</taxon>
        <taxon>Brassica</taxon>
    </lineage>
</organism>
<dbReference type="GO" id="GO:0005634">
    <property type="term" value="C:nucleus"/>
    <property type="evidence" value="ECO:0007669"/>
    <property type="project" value="TreeGrafter"/>
</dbReference>
<evidence type="ECO:0000256" key="2">
    <source>
        <dbReference type="ARBA" id="ARBA00022679"/>
    </source>
</evidence>
<feature type="region of interest" description="Disordered" evidence="4">
    <location>
        <begin position="277"/>
        <end position="296"/>
    </location>
</feature>
<evidence type="ECO:0000313" key="6">
    <source>
        <dbReference type="EMBL" id="KAF3486946.1"/>
    </source>
</evidence>
<reference evidence="6" key="1">
    <citation type="submission" date="2019-12" db="EMBL/GenBank/DDBJ databases">
        <title>Genome sequencing and annotation of Brassica cretica.</title>
        <authorList>
            <person name="Studholme D.J."/>
            <person name="Sarris P."/>
        </authorList>
    </citation>
    <scope>NUCLEOTIDE SEQUENCE</scope>
    <source>
        <strain evidence="6">PFS-109/04</strain>
        <tissue evidence="6">Leaf</tissue>
    </source>
</reference>
<feature type="compositionally biased region" description="Polar residues" evidence="4">
    <location>
        <begin position="1"/>
        <end position="12"/>
    </location>
</feature>
<protein>
    <recommendedName>
        <fullName evidence="5">SAM-dependent MTase TRM10-type domain-containing protein</fullName>
    </recommendedName>
</protein>
<dbReference type="GO" id="GO:0000049">
    <property type="term" value="F:tRNA binding"/>
    <property type="evidence" value="ECO:0007669"/>
    <property type="project" value="TreeGrafter"/>
</dbReference>
<keyword evidence="1" id="KW-0489">Methyltransferase</keyword>
<dbReference type="PANTHER" id="PTHR13563">
    <property type="entry name" value="TRNA (GUANINE-9-) METHYLTRANSFERASE"/>
    <property type="match status" value="1"/>
</dbReference>
<comment type="caution">
    <text evidence="6">The sequence shown here is derived from an EMBL/GenBank/DDBJ whole genome shotgun (WGS) entry which is preliminary data.</text>
</comment>
<dbReference type="CDD" id="cd18089">
    <property type="entry name" value="SPOUT_Trm10-like"/>
    <property type="match status" value="1"/>
</dbReference>
<feature type="region of interest" description="Disordered" evidence="4">
    <location>
        <begin position="90"/>
        <end position="111"/>
    </location>
</feature>
<feature type="compositionally biased region" description="Basic and acidic residues" evidence="4">
    <location>
        <begin position="44"/>
        <end position="69"/>
    </location>
</feature>
<evidence type="ECO:0000256" key="1">
    <source>
        <dbReference type="ARBA" id="ARBA00022603"/>
    </source>
</evidence>
<accession>A0A8S9MUR9</accession>
<evidence type="ECO:0000256" key="3">
    <source>
        <dbReference type="ARBA" id="ARBA00022691"/>
    </source>
</evidence>
<dbReference type="InterPro" id="IPR038459">
    <property type="entry name" value="MT_TRM10-typ_sf"/>
</dbReference>
<dbReference type="InterPro" id="IPR007356">
    <property type="entry name" value="tRNA_m1G_MeTrfase_euk"/>
</dbReference>
<feature type="region of interest" description="Disordered" evidence="4">
    <location>
        <begin position="1"/>
        <end position="72"/>
    </location>
</feature>
<dbReference type="GO" id="GO:0008168">
    <property type="term" value="F:methyltransferase activity"/>
    <property type="evidence" value="ECO:0007669"/>
    <property type="project" value="UniProtKB-KW"/>
</dbReference>
<dbReference type="GO" id="GO:0002939">
    <property type="term" value="P:tRNA N1-guanine methylation"/>
    <property type="evidence" value="ECO:0007669"/>
    <property type="project" value="TreeGrafter"/>
</dbReference>
<gene>
    <name evidence="6" type="ORF">F2Q69_00055523</name>
</gene>
<sequence>MAAGTENVNNGVDNHLKPAPVNLSPPAEQKPLSKNAQKKQLKQQRYEAKKAQEKEHKRKEGERKHKEWEETLANATEEERLKLIESRKSLRKERMDKRSEEKEKNSKRRRRCRFRPSHVRIMYCYAVNGRSTSPCHLWLTGIKGEMSRQLDKLPGFEKWFIEKESRCYIEAMADRKESLVYLTADSETVLDELDPKSIYIIGGLVDRNRFKGITMNKAQKQGIKTAKLPIGEYMKMSSSQVLTVNQVVEILVKFLETRDWKTSFFTVIPQRKRTGVDPISCSEEHQEKEGDEDEKHDLLERKKLCVEVPLESGS</sequence>
<dbReference type="PROSITE" id="PS51675">
    <property type="entry name" value="SAM_MT_TRM10"/>
    <property type="match status" value="1"/>
</dbReference>
<dbReference type="EMBL" id="QGKX02002183">
    <property type="protein sequence ID" value="KAF3486946.1"/>
    <property type="molecule type" value="Genomic_DNA"/>
</dbReference>
<name>A0A8S9MUR9_BRACR</name>